<dbReference type="RefSeq" id="WP_048513680.1">
    <property type="nucleotide sequence ID" value="NZ_FUXD01000014.1"/>
</dbReference>
<accession>A0A0J6WWU8</accession>
<dbReference type="GO" id="GO:0019303">
    <property type="term" value="P:D-ribose catabolic process"/>
    <property type="evidence" value="ECO:0007669"/>
    <property type="project" value="UniProtKB-UniRule"/>
</dbReference>
<evidence type="ECO:0000256" key="10">
    <source>
        <dbReference type="ARBA" id="ARBA00051363"/>
    </source>
</evidence>
<comment type="catalytic activity">
    <reaction evidence="10">
        <text>2-deoxy-D-ribose + ATP = 2-deoxy-D-ribose 5-phosphate + ADP + H(+)</text>
        <dbReference type="Rhea" id="RHEA:30871"/>
        <dbReference type="ChEBI" id="CHEBI:15378"/>
        <dbReference type="ChEBI" id="CHEBI:30616"/>
        <dbReference type="ChEBI" id="CHEBI:62877"/>
        <dbReference type="ChEBI" id="CHEBI:90761"/>
        <dbReference type="ChEBI" id="CHEBI:456216"/>
        <dbReference type="EC" id="2.7.1.229"/>
    </reaction>
    <physiologicalReaction direction="left-to-right" evidence="10">
        <dbReference type="Rhea" id="RHEA:30872"/>
    </physiologicalReaction>
</comment>
<comment type="caution">
    <text evidence="11">Lacks conserved residue(s) required for the propagation of feature annotation.</text>
</comment>
<dbReference type="FunFam" id="3.40.1190.20:FF:000010">
    <property type="entry name" value="Ribokinase"/>
    <property type="match status" value="1"/>
</dbReference>
<keyword evidence="8 11" id="KW-0630">Potassium</keyword>
<feature type="binding site" evidence="11">
    <location>
        <position position="275"/>
    </location>
    <ligand>
        <name>ATP</name>
        <dbReference type="ChEBI" id="CHEBI:30616"/>
    </ligand>
</feature>
<evidence type="ECO:0000313" key="15">
    <source>
        <dbReference type="Proteomes" id="UP000036503"/>
    </source>
</evidence>
<feature type="binding site" evidence="11">
    <location>
        <position position="138"/>
    </location>
    <ligand>
        <name>substrate</name>
    </ligand>
</feature>
<keyword evidence="4 11" id="KW-0547">Nucleotide-binding</keyword>
<gene>
    <name evidence="11" type="primary">rbsK</name>
    <name evidence="14" type="ORF">AB840_04680</name>
</gene>
<dbReference type="AlphaFoldDB" id="A0A0J6WWU8"/>
<dbReference type="GO" id="GO:0046872">
    <property type="term" value="F:metal ion binding"/>
    <property type="evidence" value="ECO:0007669"/>
    <property type="project" value="UniProtKB-KW"/>
</dbReference>
<organism evidence="14 15">
    <name type="scientific">Megasphaera cerevisiae DSM 20462</name>
    <dbReference type="NCBI Taxonomy" id="1122219"/>
    <lineage>
        <taxon>Bacteria</taxon>
        <taxon>Bacillati</taxon>
        <taxon>Bacillota</taxon>
        <taxon>Negativicutes</taxon>
        <taxon>Veillonellales</taxon>
        <taxon>Veillonellaceae</taxon>
        <taxon>Megasphaera</taxon>
    </lineage>
</organism>
<comment type="cofactor">
    <cofactor evidence="11">
        <name>Mg(2+)</name>
        <dbReference type="ChEBI" id="CHEBI:18420"/>
    </cofactor>
    <text evidence="11">Requires a divalent cation, most likely magnesium in vivo, as an electrophilic catalyst to aid phosphoryl group transfer. It is the chelate of the metal and the nucleotide that is the actual substrate.</text>
</comment>
<dbReference type="InterPro" id="IPR002139">
    <property type="entry name" value="Ribo/fructo_kinase"/>
</dbReference>
<evidence type="ECO:0000313" key="14">
    <source>
        <dbReference type="EMBL" id="KMO87064.1"/>
    </source>
</evidence>
<dbReference type="EC" id="2.7.1.15" evidence="11 12"/>
<feature type="binding site" evidence="11">
    <location>
        <begin position="37"/>
        <end position="41"/>
    </location>
    <ligand>
        <name>substrate</name>
    </ligand>
</feature>
<dbReference type="InterPro" id="IPR029056">
    <property type="entry name" value="Ribokinase-like"/>
</dbReference>
<reference evidence="14 15" key="1">
    <citation type="submission" date="2015-06" db="EMBL/GenBank/DDBJ databases">
        <title>Draft genome sequence of beer spoilage bacterium Megasphaera cerevisiae type strain 20462.</title>
        <authorList>
            <person name="Kutumbaka K."/>
            <person name="Pasmowitz J."/>
            <person name="Mategko J."/>
            <person name="Reyes D."/>
            <person name="Friedrich A."/>
            <person name="Han S."/>
            <person name="Martens-Habbena W."/>
            <person name="Neal-McKinney J."/>
            <person name="Janagama H.K."/>
            <person name="Nadala C."/>
            <person name="Samadpour M."/>
        </authorList>
    </citation>
    <scope>NUCLEOTIDE SEQUENCE [LARGE SCALE GENOMIC DNA]</scope>
    <source>
        <strain evidence="14 15">DSM 20462</strain>
    </source>
</reference>
<evidence type="ECO:0000256" key="5">
    <source>
        <dbReference type="ARBA" id="ARBA00022777"/>
    </source>
</evidence>
<dbReference type="GO" id="GO:0005524">
    <property type="term" value="F:ATP binding"/>
    <property type="evidence" value="ECO:0007669"/>
    <property type="project" value="UniProtKB-UniRule"/>
</dbReference>
<dbReference type="PANTHER" id="PTHR10584">
    <property type="entry name" value="SUGAR KINASE"/>
    <property type="match status" value="1"/>
</dbReference>
<protein>
    <recommendedName>
        <fullName evidence="11 12">Ribokinase</fullName>
        <shortName evidence="11">RK</shortName>
        <ecNumber evidence="11 12">2.7.1.15</ecNumber>
    </recommendedName>
</protein>
<keyword evidence="9 11" id="KW-0119">Carbohydrate metabolism</keyword>
<keyword evidence="15" id="KW-1185">Reference proteome</keyword>
<feature type="binding site" evidence="11">
    <location>
        <begin position="250"/>
        <end position="251"/>
    </location>
    <ligand>
        <name>ATP</name>
        <dbReference type="ChEBI" id="CHEBI:30616"/>
    </ligand>
</feature>
<dbReference type="OrthoDB" id="9775849at2"/>
<feature type="active site" description="Proton acceptor" evidence="11">
    <location>
        <position position="251"/>
    </location>
</feature>
<comment type="caution">
    <text evidence="14">The sequence shown here is derived from an EMBL/GenBank/DDBJ whole genome shotgun (WGS) entry which is preliminary data.</text>
</comment>
<dbReference type="InterPro" id="IPR011611">
    <property type="entry name" value="PfkB_dom"/>
</dbReference>
<keyword evidence="3 11" id="KW-0479">Metal-binding</keyword>
<comment type="similarity">
    <text evidence="11">Belongs to the carbohydrate kinase PfkB family. Ribokinase subfamily.</text>
</comment>
<feature type="binding site" evidence="11">
    <location>
        <position position="245"/>
    </location>
    <ligand>
        <name>K(+)</name>
        <dbReference type="ChEBI" id="CHEBI:29103"/>
    </ligand>
</feature>
<evidence type="ECO:0000256" key="6">
    <source>
        <dbReference type="ARBA" id="ARBA00022840"/>
    </source>
</evidence>
<proteinExistence type="inferred from homology"/>
<dbReference type="InParanoid" id="A0A0J6WWU8"/>
<feature type="binding site" evidence="11">
    <location>
        <position position="251"/>
    </location>
    <ligand>
        <name>substrate</name>
    </ligand>
</feature>
<evidence type="ECO:0000256" key="3">
    <source>
        <dbReference type="ARBA" id="ARBA00022723"/>
    </source>
</evidence>
<evidence type="ECO:0000256" key="8">
    <source>
        <dbReference type="ARBA" id="ARBA00022958"/>
    </source>
</evidence>
<dbReference type="Pfam" id="PF00294">
    <property type="entry name" value="PfkB"/>
    <property type="match status" value="1"/>
</dbReference>
<comment type="function">
    <text evidence="11">Catalyzes the phosphorylation of ribose at O-5 in a reaction requiring ATP and magnesium. The resulting D-ribose-5-phosphate can then be used either for sythesis of nucleotides, histidine, and tryptophan, or as a component of the pentose phosphate pathway.</text>
</comment>
<keyword evidence="5 11" id="KW-0418">Kinase</keyword>
<dbReference type="InterPro" id="IPR011877">
    <property type="entry name" value="Ribokinase"/>
</dbReference>
<feature type="binding site" evidence="11">
    <location>
        <begin position="9"/>
        <end position="11"/>
    </location>
    <ligand>
        <name>substrate</name>
    </ligand>
</feature>
<comment type="subcellular location">
    <subcellularLocation>
        <location evidence="11">Cytoplasm</location>
    </subcellularLocation>
</comment>
<comment type="catalytic activity">
    <reaction evidence="11">
        <text>D-ribose + ATP = D-ribose 5-phosphate + ADP + H(+)</text>
        <dbReference type="Rhea" id="RHEA:13697"/>
        <dbReference type="ChEBI" id="CHEBI:15378"/>
        <dbReference type="ChEBI" id="CHEBI:30616"/>
        <dbReference type="ChEBI" id="CHEBI:47013"/>
        <dbReference type="ChEBI" id="CHEBI:78346"/>
        <dbReference type="ChEBI" id="CHEBI:456216"/>
        <dbReference type="EC" id="2.7.1.15"/>
    </reaction>
</comment>
<keyword evidence="2 11" id="KW-0808">Transferase</keyword>
<name>A0A0J6WWU8_9FIRM</name>
<dbReference type="UniPathway" id="UPA00916">
    <property type="reaction ID" value="UER00889"/>
</dbReference>
<feature type="binding site" evidence="11">
    <location>
        <position position="286"/>
    </location>
    <ligand>
        <name>K(+)</name>
        <dbReference type="ChEBI" id="CHEBI:29103"/>
    </ligand>
</feature>
<dbReference type="PRINTS" id="PR00990">
    <property type="entry name" value="RIBOKINASE"/>
</dbReference>
<dbReference type="PATRIC" id="fig|1122219.3.peg.3451"/>
<comment type="subunit">
    <text evidence="11">Homodimer.</text>
</comment>
<keyword evidence="7 11" id="KW-0460">Magnesium</keyword>
<evidence type="ECO:0000256" key="9">
    <source>
        <dbReference type="ARBA" id="ARBA00023277"/>
    </source>
</evidence>
<keyword evidence="1 11" id="KW-0963">Cytoplasm</keyword>
<feature type="binding site" evidence="11">
    <location>
        <begin position="219"/>
        <end position="224"/>
    </location>
    <ligand>
        <name>ATP</name>
        <dbReference type="ChEBI" id="CHEBI:30616"/>
    </ligand>
</feature>
<feature type="binding site" evidence="11">
    <location>
        <position position="281"/>
    </location>
    <ligand>
        <name>K(+)</name>
        <dbReference type="ChEBI" id="CHEBI:29103"/>
    </ligand>
</feature>
<dbReference type="Gene3D" id="3.40.1190.20">
    <property type="match status" value="1"/>
</dbReference>
<evidence type="ECO:0000256" key="12">
    <source>
        <dbReference type="NCBIfam" id="TIGR02152"/>
    </source>
</evidence>
<dbReference type="NCBIfam" id="TIGR02152">
    <property type="entry name" value="D_ribokin_bact"/>
    <property type="match status" value="1"/>
</dbReference>
<comment type="activity regulation">
    <text evidence="11">Activated by a monovalent cation that binds near, but not in, the active site. The most likely occupant of the site in vivo is potassium. Ion binding induces a conformational change that may alter substrate affinity.</text>
</comment>
<comment type="pathway">
    <text evidence="11">Carbohydrate metabolism; D-ribose degradation; D-ribose 5-phosphate from beta-D-ribopyranose: step 2/2.</text>
</comment>
<sequence length="305" mass="33050">MIAVIGANNIDLISYIKRMPAAGETIEMKQFSIGYGGKGANQAAAAARMGAAVLMVTAVGRDLFGRQVLDNFKKYHIDTTYVKQVEHVPNGNAVILVDDSSQNRILIHKGANAFLGPDDIDKAASALAACSLIVLQLESDLAAIYKAVDFAWDHHIPVIMNPAPAVTGLDMNRVKKCEFFIPNETELASLTGMPVQTPEEAEKAAASVLRQGVKQVIVTLGSQGSLWMRDNKRVFVPAYPVRAVDSTGAGDAYIGCFAAVYEKSRDVERALQYANAFSALSVQKYGTQTSYPSMTELKRFFHQGE</sequence>
<feature type="binding site" evidence="11">
    <location>
        <position position="247"/>
    </location>
    <ligand>
        <name>K(+)</name>
        <dbReference type="ChEBI" id="CHEBI:29103"/>
    </ligand>
</feature>
<feature type="binding site" evidence="11">
    <location>
        <position position="290"/>
    </location>
    <ligand>
        <name>K(+)</name>
        <dbReference type="ChEBI" id="CHEBI:29103"/>
    </ligand>
</feature>
<dbReference type="HAMAP" id="MF_01987">
    <property type="entry name" value="Ribokinase"/>
    <property type="match status" value="1"/>
</dbReference>
<dbReference type="GO" id="GO:0005829">
    <property type="term" value="C:cytosol"/>
    <property type="evidence" value="ECO:0007669"/>
    <property type="project" value="TreeGrafter"/>
</dbReference>
<dbReference type="CDD" id="cd01174">
    <property type="entry name" value="ribokinase"/>
    <property type="match status" value="1"/>
</dbReference>
<feature type="domain" description="Carbohydrate kinase PfkB" evidence="13">
    <location>
        <begin position="2"/>
        <end position="293"/>
    </location>
</feature>
<feature type="binding site" evidence="11">
    <location>
        <position position="284"/>
    </location>
    <ligand>
        <name>K(+)</name>
        <dbReference type="ChEBI" id="CHEBI:29103"/>
    </ligand>
</feature>
<dbReference type="SUPFAM" id="SSF53613">
    <property type="entry name" value="Ribokinase-like"/>
    <property type="match status" value="1"/>
</dbReference>
<dbReference type="PANTHER" id="PTHR10584:SF166">
    <property type="entry name" value="RIBOKINASE"/>
    <property type="match status" value="1"/>
</dbReference>
<evidence type="ECO:0000256" key="4">
    <source>
        <dbReference type="ARBA" id="ARBA00022741"/>
    </source>
</evidence>
<dbReference type="FunCoup" id="A0A0J6WWU8">
    <property type="interactions" value="393"/>
</dbReference>
<evidence type="ECO:0000256" key="1">
    <source>
        <dbReference type="ARBA" id="ARBA00022490"/>
    </source>
</evidence>
<evidence type="ECO:0000256" key="7">
    <source>
        <dbReference type="ARBA" id="ARBA00022842"/>
    </source>
</evidence>
<dbReference type="STRING" id="39029.BSR42_11245"/>
<evidence type="ECO:0000256" key="11">
    <source>
        <dbReference type="HAMAP-Rule" id="MF_01987"/>
    </source>
</evidence>
<dbReference type="Proteomes" id="UP000036503">
    <property type="component" value="Unassembled WGS sequence"/>
</dbReference>
<dbReference type="EMBL" id="LEKT01000010">
    <property type="protein sequence ID" value="KMO87064.1"/>
    <property type="molecule type" value="Genomic_DNA"/>
</dbReference>
<dbReference type="GO" id="GO:0004747">
    <property type="term" value="F:ribokinase activity"/>
    <property type="evidence" value="ECO:0007669"/>
    <property type="project" value="UniProtKB-UniRule"/>
</dbReference>
<keyword evidence="6 11" id="KW-0067">ATP-binding</keyword>
<feature type="binding site" evidence="11">
    <location>
        <position position="183"/>
    </location>
    <ligand>
        <name>ATP</name>
        <dbReference type="ChEBI" id="CHEBI:30616"/>
    </ligand>
</feature>
<evidence type="ECO:0000259" key="13">
    <source>
        <dbReference type="Pfam" id="PF00294"/>
    </source>
</evidence>
<evidence type="ECO:0000256" key="2">
    <source>
        <dbReference type="ARBA" id="ARBA00022679"/>
    </source>
</evidence>